<evidence type="ECO:0000313" key="1">
    <source>
        <dbReference type="EMBL" id="SNR15094.1"/>
    </source>
</evidence>
<dbReference type="EMBL" id="LT899436">
    <property type="protein sequence ID" value="SNR15094.1"/>
    <property type="molecule type" value="Genomic_DNA"/>
</dbReference>
<proteinExistence type="predicted"/>
<evidence type="ECO:0000313" key="2">
    <source>
        <dbReference type="Proteomes" id="UP000215214"/>
    </source>
</evidence>
<dbReference type="RefSeq" id="WP_095070585.1">
    <property type="nucleotide sequence ID" value="NZ_LT899436.1"/>
</dbReference>
<dbReference type="Proteomes" id="UP000215214">
    <property type="component" value="Chromosome TJEJU"/>
</dbReference>
<reference evidence="1 2" key="1">
    <citation type="submission" date="2017-07" db="EMBL/GenBank/DDBJ databases">
        <authorList>
            <person name="Sun Z.S."/>
            <person name="Albrecht U."/>
            <person name="Echele G."/>
            <person name="Lee C.C."/>
        </authorList>
    </citation>
    <scope>NUCLEOTIDE SEQUENCE [LARGE SCALE GENOMIC DNA]</scope>
    <source>
        <strain evidence="2">type strain: KCTC 22618</strain>
    </source>
</reference>
<keyword evidence="2" id="KW-1185">Reference proteome</keyword>
<protein>
    <submittedName>
        <fullName evidence="1">Uncharacterized protein</fullName>
    </submittedName>
</protein>
<gene>
    <name evidence="1" type="ORF">TJEJU_1360</name>
</gene>
<organism evidence="1 2">
    <name type="scientific">Tenacibaculum jejuense</name>
    <dbReference type="NCBI Taxonomy" id="584609"/>
    <lineage>
        <taxon>Bacteria</taxon>
        <taxon>Pseudomonadati</taxon>
        <taxon>Bacteroidota</taxon>
        <taxon>Flavobacteriia</taxon>
        <taxon>Flavobacteriales</taxon>
        <taxon>Flavobacteriaceae</taxon>
        <taxon>Tenacibaculum</taxon>
    </lineage>
</organism>
<sequence length="66" mass="7282">MIKNISNLGITIQKKQQKQIHGGMLSPVTCTEIMAECNACHPNNYNHFLECMTDLGCAGGNEFPSR</sequence>
<name>A0A238U9E0_9FLAO</name>
<dbReference type="OrthoDB" id="1450574at2"/>
<dbReference type="AlphaFoldDB" id="A0A238U9E0"/>
<dbReference type="KEGG" id="tje:TJEJU_1360"/>
<accession>A0A238U9E0</accession>